<dbReference type="OrthoDB" id="5325112at2759"/>
<evidence type="ECO:0000256" key="3">
    <source>
        <dbReference type="ARBA" id="ARBA00022490"/>
    </source>
</evidence>
<feature type="compositionally biased region" description="Basic and acidic residues" evidence="5">
    <location>
        <begin position="339"/>
        <end position="349"/>
    </location>
</feature>
<feature type="region of interest" description="Disordered" evidence="5">
    <location>
        <begin position="326"/>
        <end position="427"/>
    </location>
</feature>
<dbReference type="GO" id="GO:0006914">
    <property type="term" value="P:autophagy"/>
    <property type="evidence" value="ECO:0007669"/>
    <property type="project" value="TreeGrafter"/>
</dbReference>
<evidence type="ECO:0000313" key="7">
    <source>
        <dbReference type="EMBL" id="CAH2353210.1"/>
    </source>
</evidence>
<dbReference type="PANTHER" id="PTHR12894">
    <property type="entry name" value="CNH DOMAIN CONTAINING"/>
    <property type="match status" value="1"/>
</dbReference>
<dbReference type="GO" id="GO:0016020">
    <property type="term" value="C:membrane"/>
    <property type="evidence" value="ECO:0007669"/>
    <property type="project" value="TreeGrafter"/>
</dbReference>
<keyword evidence="8" id="KW-1185">Reference proteome</keyword>
<evidence type="ECO:0000256" key="2">
    <source>
        <dbReference type="ARBA" id="ARBA00022448"/>
    </source>
</evidence>
<organism evidence="7 8">
    <name type="scientific">[Candida] railenensis</name>
    <dbReference type="NCBI Taxonomy" id="45579"/>
    <lineage>
        <taxon>Eukaryota</taxon>
        <taxon>Fungi</taxon>
        <taxon>Dikarya</taxon>
        <taxon>Ascomycota</taxon>
        <taxon>Saccharomycotina</taxon>
        <taxon>Pichiomycetes</taxon>
        <taxon>Debaryomycetaceae</taxon>
        <taxon>Kurtzmaniella</taxon>
    </lineage>
</organism>
<accession>A0A9P0VYR9</accession>
<comment type="caution">
    <text evidence="7">The sequence shown here is derived from an EMBL/GenBank/DDBJ whole genome shotgun (WGS) entry which is preliminary data.</text>
</comment>
<protein>
    <recommendedName>
        <fullName evidence="6">CNH domain-containing protein</fullName>
    </recommendedName>
</protein>
<evidence type="ECO:0000313" key="8">
    <source>
        <dbReference type="Proteomes" id="UP000837801"/>
    </source>
</evidence>
<dbReference type="EMBL" id="CAKXYY010000009">
    <property type="protein sequence ID" value="CAH2353210.1"/>
    <property type="molecule type" value="Genomic_DNA"/>
</dbReference>
<feature type="compositionally biased region" description="Basic and acidic residues" evidence="5">
    <location>
        <begin position="380"/>
        <end position="391"/>
    </location>
</feature>
<keyword evidence="4" id="KW-0653">Protein transport</keyword>
<keyword evidence="2" id="KW-0813">Transport</keyword>
<keyword evidence="3" id="KW-0963">Cytoplasm</keyword>
<evidence type="ECO:0000256" key="4">
    <source>
        <dbReference type="ARBA" id="ARBA00022927"/>
    </source>
</evidence>
<dbReference type="PANTHER" id="PTHR12894:SF27">
    <property type="entry name" value="TRANSFORMING GROWTH FACTOR-BETA RECEPTOR-ASSOCIATED PROTEIN 1"/>
    <property type="match status" value="1"/>
</dbReference>
<evidence type="ECO:0000256" key="5">
    <source>
        <dbReference type="SAM" id="MobiDB-lite"/>
    </source>
</evidence>
<comment type="subcellular location">
    <subcellularLocation>
        <location evidence="1">Cytoplasm</location>
    </subcellularLocation>
</comment>
<dbReference type="InterPro" id="IPR032914">
    <property type="entry name" value="Vam6/VPS39/TRAP1"/>
</dbReference>
<dbReference type="GO" id="GO:0015031">
    <property type="term" value="P:protein transport"/>
    <property type="evidence" value="ECO:0007669"/>
    <property type="project" value="UniProtKB-KW"/>
</dbReference>
<dbReference type="AlphaFoldDB" id="A0A9P0VYR9"/>
<name>A0A9P0VYR9_9ASCO</name>
<dbReference type="PROSITE" id="PS50219">
    <property type="entry name" value="CNH"/>
    <property type="match status" value="1"/>
</dbReference>
<gene>
    <name evidence="7" type="ORF">CLIB1423_09S05270</name>
</gene>
<sequence length="1089" mass="123153">MMSHLGSRPHNSSDNDKPPIIFKTSKVISNDLGLSIAGAESSPISSIGVYQSNLYVGTKGGTVKHYHLFEDAPEYMLISEVPVSSSSAVLKILILADVERALILCGSVASVYSLPELSPINIGKLKEVNDIQIFETAEDGTNVIVLASSKIRIVKVGRDSLKLISDLNYSNALKGVPIKTSSSSSSNSKSLALVANKKNYDIIDLKQIRKIPLFEYTQESDGQSVQSSIIPHIVPFIEDMKKGKEEYMLTIKSDEQTSIAMFIDTRGNVTRGTLSWLDAGYPDSVVIEWPHIIGIFNGDKLIVNSLESLEVEYEVGVRKLIEGSEKNEIEDNSEELDSIEDKNEEDTKTQDTPNVPDNDDTSASKDTNTDDKDDTSGTQHTDHSPAPKDRTGISGTEGLTTEPADSKKNEDAGGNVSTNDSPKPLTTHITKSYCTVKILDNALLQSIAQVDSSGTQISTSNISSDSPMIASNLLLYDDYQVWLLHTESILANVENQMMEINNVDDVETLKHKAKVLFDTLKNDTTVYQKDILKLKTQLQLIISLLLKDDLLTMDILFNEIAEKEKLIIDPKFVLYLFDKDPKVDLDDISFYASVSKIITKLNITSKKAEYEKLLGKYIKELYIRLTKDVASGNEVDMTLLSILRQKLYLRDESLQNSKEIIEFIDGFDKAMFIKNDTQDSSNKVIRSHMDKNRNYLALIHVYKVSSSELKPTAKSIIAEEICRIILKLLKKEYVDKDLDYDADFSSLADTYLLQLVSIYNEKVYATYLLEILKFNPEKGLGFMRKNNSAKYKTIHKHIMSEINSNSSPEISKLKIEYLESTIQDTHLQTGYDQSTFDDLLSELCRRGEALANDTNINNFQVLQETYKLENRLDDPEWPKISWIDYLRVNMERSECKEFAANYLKIAELLLARRESSNSYKEDSNILTLIEGQPSVYSFYNIAFDTKIEKLLEMSDYSTAEFFSINGRLPSPLNPYYFKDDFRPPHNISLESKKSNLKIVFQYYTEGSENFAAIRHFIQSYGTEYFTMLEILSLLPSYIPVVQIQEYLADCLIELGSEHRDVLVKKIVSRSQEKHRKKILKQYQTADLDD</sequence>
<feature type="domain" description="CNH" evidence="6">
    <location>
        <begin position="41"/>
        <end position="336"/>
    </location>
</feature>
<dbReference type="Proteomes" id="UP000837801">
    <property type="component" value="Unassembled WGS sequence"/>
</dbReference>
<reference evidence="7" key="1">
    <citation type="submission" date="2022-03" db="EMBL/GenBank/DDBJ databases">
        <authorList>
            <person name="Legras J.-L."/>
            <person name="Devillers H."/>
            <person name="Grondin C."/>
        </authorList>
    </citation>
    <scope>NUCLEOTIDE SEQUENCE</scope>
    <source>
        <strain evidence="7">CLIB 1423</strain>
    </source>
</reference>
<dbReference type="InterPro" id="IPR001180">
    <property type="entry name" value="CNH_dom"/>
</dbReference>
<evidence type="ECO:0000256" key="1">
    <source>
        <dbReference type="ARBA" id="ARBA00004496"/>
    </source>
</evidence>
<evidence type="ECO:0000259" key="6">
    <source>
        <dbReference type="PROSITE" id="PS50219"/>
    </source>
</evidence>
<proteinExistence type="predicted"/>
<dbReference type="GO" id="GO:0005737">
    <property type="term" value="C:cytoplasm"/>
    <property type="evidence" value="ECO:0007669"/>
    <property type="project" value="UniProtKB-SubCell"/>
</dbReference>
<dbReference type="GO" id="GO:0034058">
    <property type="term" value="P:endosomal vesicle fusion"/>
    <property type="evidence" value="ECO:0007669"/>
    <property type="project" value="TreeGrafter"/>
</dbReference>